<dbReference type="Gene3D" id="3.30.1370.10">
    <property type="entry name" value="K Homology domain, type 1"/>
    <property type="match status" value="1"/>
</dbReference>
<gene>
    <name evidence="6" type="ORF">BESB_073610</name>
</gene>
<dbReference type="VEuPathDB" id="ToxoDB:BESB_073610"/>
<dbReference type="GO" id="GO:0000177">
    <property type="term" value="C:cytoplasmic exosome (RNase complex)"/>
    <property type="evidence" value="ECO:0007669"/>
    <property type="project" value="TreeGrafter"/>
</dbReference>
<dbReference type="GO" id="GO:0000467">
    <property type="term" value="P:exonucleolytic trimming to generate mature 3'-end of 5.8S rRNA from tricistronic rRNA transcript (SSU-rRNA, 5.8S rRNA, LSU-rRNA)"/>
    <property type="evidence" value="ECO:0007669"/>
    <property type="project" value="TreeGrafter"/>
</dbReference>
<dbReference type="Pfam" id="PF21262">
    <property type="entry name" value="RRP40_S1"/>
    <property type="match status" value="1"/>
</dbReference>
<proteinExistence type="predicted"/>
<keyword evidence="2" id="KW-0271">Exosome</keyword>
<evidence type="ECO:0000313" key="7">
    <source>
        <dbReference type="Proteomes" id="UP000224006"/>
    </source>
</evidence>
<dbReference type="OrthoDB" id="340500at2759"/>
<organism evidence="6 7">
    <name type="scientific">Besnoitia besnoiti</name>
    <name type="common">Apicomplexan protozoan</name>
    <dbReference type="NCBI Taxonomy" id="94643"/>
    <lineage>
        <taxon>Eukaryota</taxon>
        <taxon>Sar</taxon>
        <taxon>Alveolata</taxon>
        <taxon>Apicomplexa</taxon>
        <taxon>Conoidasida</taxon>
        <taxon>Coccidia</taxon>
        <taxon>Eucoccidiorida</taxon>
        <taxon>Eimeriorina</taxon>
        <taxon>Sarcocystidae</taxon>
        <taxon>Besnoitia</taxon>
    </lineage>
</organism>
<dbReference type="EMBL" id="NWUJ01000007">
    <property type="protein sequence ID" value="PFH34209.1"/>
    <property type="molecule type" value="Genomic_DNA"/>
</dbReference>
<dbReference type="Pfam" id="PF15985">
    <property type="entry name" value="KH_6"/>
    <property type="match status" value="1"/>
</dbReference>
<dbReference type="STRING" id="94643.A0A2A9M8G4"/>
<dbReference type="GO" id="GO:0000176">
    <property type="term" value="C:nuclear exosome (RNase complex)"/>
    <property type="evidence" value="ECO:0007669"/>
    <property type="project" value="TreeGrafter"/>
</dbReference>
<dbReference type="AlphaFoldDB" id="A0A2A9M8G4"/>
<evidence type="ECO:0000256" key="1">
    <source>
        <dbReference type="ARBA" id="ARBA00004123"/>
    </source>
</evidence>
<dbReference type="InterPro" id="IPR012340">
    <property type="entry name" value="NA-bd_OB-fold"/>
</dbReference>
<evidence type="ECO:0000259" key="5">
    <source>
        <dbReference type="Pfam" id="PF15985"/>
    </source>
</evidence>
<protein>
    <submittedName>
        <fullName evidence="6">Putative exosomal 3'-5' exoribonuclease complex subunit</fullName>
    </submittedName>
</protein>
<dbReference type="KEGG" id="bbes:BESB_073610"/>
<keyword evidence="7" id="KW-1185">Reference proteome</keyword>
<evidence type="ECO:0000256" key="4">
    <source>
        <dbReference type="SAM" id="MobiDB-lite"/>
    </source>
</evidence>
<comment type="subcellular location">
    <subcellularLocation>
        <location evidence="1">Nucleus</location>
    </subcellularLocation>
</comment>
<dbReference type="PANTHER" id="PTHR21321">
    <property type="entry name" value="PNAS-3 RELATED"/>
    <property type="match status" value="1"/>
</dbReference>
<dbReference type="InterPro" id="IPR004088">
    <property type="entry name" value="KH_dom_type_1"/>
</dbReference>
<reference evidence="6 7" key="1">
    <citation type="submission" date="2017-09" db="EMBL/GenBank/DDBJ databases">
        <title>Genome sequencing of Besnoitia besnoiti strain Bb-Ger1.</title>
        <authorList>
            <person name="Schares G."/>
            <person name="Venepally P."/>
            <person name="Lorenzi H.A."/>
        </authorList>
    </citation>
    <scope>NUCLEOTIDE SEQUENCE [LARGE SCALE GENOMIC DNA]</scope>
    <source>
        <strain evidence="6 7">Bb-Ger1</strain>
    </source>
</reference>
<evidence type="ECO:0000256" key="2">
    <source>
        <dbReference type="ARBA" id="ARBA00022835"/>
    </source>
</evidence>
<dbReference type="InterPro" id="IPR049469">
    <property type="entry name" value="RRP40_KH-I"/>
</dbReference>
<dbReference type="GO" id="GO:0071051">
    <property type="term" value="P:poly(A)-dependent snoRNA 3'-end processing"/>
    <property type="evidence" value="ECO:0007669"/>
    <property type="project" value="TreeGrafter"/>
</dbReference>
<dbReference type="CDD" id="cd22526">
    <property type="entry name" value="KH-I_Rrp40"/>
    <property type="match status" value="1"/>
</dbReference>
<dbReference type="GO" id="GO:0003723">
    <property type="term" value="F:RNA binding"/>
    <property type="evidence" value="ECO:0007669"/>
    <property type="project" value="UniProtKB-KW"/>
</dbReference>
<dbReference type="GeneID" id="40312287"/>
<accession>A0A2A9M8G4</accession>
<evidence type="ECO:0000313" key="6">
    <source>
        <dbReference type="EMBL" id="PFH34209.1"/>
    </source>
</evidence>
<dbReference type="PANTHER" id="PTHR21321:SF1">
    <property type="entry name" value="EXOSOME COMPLEX COMPONENT RRP40"/>
    <property type="match status" value="1"/>
</dbReference>
<dbReference type="InterPro" id="IPR036612">
    <property type="entry name" value="KH_dom_type_1_sf"/>
</dbReference>
<dbReference type="GO" id="GO:0071035">
    <property type="term" value="P:nuclear polyadenylation-dependent rRNA catabolic process"/>
    <property type="evidence" value="ECO:0007669"/>
    <property type="project" value="TreeGrafter"/>
</dbReference>
<keyword evidence="3" id="KW-0694">RNA-binding</keyword>
<dbReference type="SUPFAM" id="SSF54791">
    <property type="entry name" value="Eukaryotic type KH-domain (KH-domain type I)"/>
    <property type="match status" value="1"/>
</dbReference>
<dbReference type="Proteomes" id="UP000224006">
    <property type="component" value="Unassembled WGS sequence"/>
</dbReference>
<dbReference type="GO" id="GO:0034475">
    <property type="term" value="P:U4 snRNA 3'-end processing"/>
    <property type="evidence" value="ECO:0007669"/>
    <property type="project" value="TreeGrafter"/>
</dbReference>
<comment type="caution">
    <text evidence="6">The sequence shown here is derived from an EMBL/GenBank/DDBJ whole genome shotgun (WGS) entry which is preliminary data.</text>
</comment>
<dbReference type="InterPro" id="IPR026699">
    <property type="entry name" value="Exosome_RNA_bind1/RRP40/RRP4"/>
</dbReference>
<dbReference type="Gene3D" id="2.40.50.140">
    <property type="entry name" value="Nucleic acid-binding proteins"/>
    <property type="match status" value="1"/>
</dbReference>
<dbReference type="GO" id="GO:0071038">
    <property type="term" value="P:TRAMP-dependent tRNA surveillance pathway"/>
    <property type="evidence" value="ECO:0007669"/>
    <property type="project" value="TreeGrafter"/>
</dbReference>
<feature type="region of interest" description="Disordered" evidence="4">
    <location>
        <begin position="1"/>
        <end position="20"/>
    </location>
</feature>
<sequence>MASPAAAGRGSRAAAPPVSAPPVFLPGDPLLRLLPTAASRAETKRAVERLAQVEQAFDFASSAASVARAASAAAGHELTASAPCAFVESLPHFPYGMGYIQSRQKRYEPVVGDVVVGIVSGKKDEAYTVHIRARGDGRLPMVEGFEGATKRHKPSLRRGSLVLCRVQASSVELGAELTCVDPSCKKSWTSNEKLLGELEGGLVLDVPSALALSLSSPHCFLLESLGERMVFEIAAGANGRVWIRAKEVADAILVGNILIACYGKERHVMQAIINTLVAKRAEA</sequence>
<evidence type="ECO:0000256" key="3">
    <source>
        <dbReference type="ARBA" id="ARBA00022884"/>
    </source>
</evidence>
<dbReference type="RefSeq" id="XP_029218218.1">
    <property type="nucleotide sequence ID" value="XM_029365734.1"/>
</dbReference>
<feature type="domain" description="K Homology" evidence="5">
    <location>
        <begin position="201"/>
        <end position="248"/>
    </location>
</feature>
<dbReference type="SUPFAM" id="SSF50249">
    <property type="entry name" value="Nucleic acid-binding proteins"/>
    <property type="match status" value="1"/>
</dbReference>
<feature type="compositionally biased region" description="Low complexity" evidence="4">
    <location>
        <begin position="1"/>
        <end position="17"/>
    </location>
</feature>
<name>A0A2A9M8G4_BESBE</name>
<dbReference type="GO" id="GO:0071034">
    <property type="term" value="P:CUT catabolic process"/>
    <property type="evidence" value="ECO:0007669"/>
    <property type="project" value="TreeGrafter"/>
</dbReference>